<evidence type="ECO:0000313" key="2">
    <source>
        <dbReference type="EMBL" id="CAA9383621.1"/>
    </source>
</evidence>
<name>A0A6J4NBK1_9BURK</name>
<evidence type="ECO:0000256" key="1">
    <source>
        <dbReference type="SAM" id="MobiDB-lite"/>
    </source>
</evidence>
<feature type="region of interest" description="Disordered" evidence="1">
    <location>
        <begin position="31"/>
        <end position="90"/>
    </location>
</feature>
<gene>
    <name evidence="2" type="ORF">AVDCRST_MAG51-129</name>
</gene>
<dbReference type="EC" id="1.14.11.17" evidence="2"/>
<reference evidence="2" key="1">
    <citation type="submission" date="2020-02" db="EMBL/GenBank/DDBJ databases">
        <authorList>
            <person name="Meier V. D."/>
        </authorList>
    </citation>
    <scope>NUCLEOTIDE SEQUENCE</scope>
    <source>
        <strain evidence="2">AVDCRST_MAG51</strain>
    </source>
</reference>
<keyword evidence="2" id="KW-0560">Oxidoreductase</keyword>
<feature type="region of interest" description="Disordered" evidence="1">
    <location>
        <begin position="156"/>
        <end position="196"/>
    </location>
</feature>
<feature type="compositionally biased region" description="Basic residues" evidence="1">
    <location>
        <begin position="395"/>
        <end position="404"/>
    </location>
</feature>
<feature type="compositionally biased region" description="Basic and acidic residues" evidence="1">
    <location>
        <begin position="31"/>
        <end position="43"/>
    </location>
</feature>
<feature type="non-terminal residue" evidence="2">
    <location>
        <position position="1"/>
    </location>
</feature>
<protein>
    <submittedName>
        <fullName evidence="2">Alpha-ketoglutarate-dependent taurine dioxygenase</fullName>
        <ecNumber evidence="2">1.14.11.17</ecNumber>
    </submittedName>
</protein>
<accession>A0A6J4NBK1</accession>
<feature type="compositionally biased region" description="Low complexity" evidence="1">
    <location>
        <begin position="365"/>
        <end position="380"/>
    </location>
</feature>
<feature type="non-terminal residue" evidence="2">
    <location>
        <position position="404"/>
    </location>
</feature>
<feature type="region of interest" description="Disordered" evidence="1">
    <location>
        <begin position="128"/>
        <end position="147"/>
    </location>
</feature>
<organism evidence="2">
    <name type="scientific">uncultured Ramlibacter sp</name>
    <dbReference type="NCBI Taxonomy" id="260755"/>
    <lineage>
        <taxon>Bacteria</taxon>
        <taxon>Pseudomonadati</taxon>
        <taxon>Pseudomonadota</taxon>
        <taxon>Betaproteobacteria</taxon>
        <taxon>Burkholderiales</taxon>
        <taxon>Comamonadaceae</taxon>
        <taxon>Ramlibacter</taxon>
        <taxon>environmental samples</taxon>
    </lineage>
</organism>
<proteinExistence type="predicted"/>
<feature type="region of interest" description="Disordered" evidence="1">
    <location>
        <begin position="244"/>
        <end position="404"/>
    </location>
</feature>
<feature type="compositionally biased region" description="Low complexity" evidence="1">
    <location>
        <begin position="44"/>
        <end position="53"/>
    </location>
</feature>
<keyword evidence="2" id="KW-0223">Dioxygenase</keyword>
<dbReference type="EMBL" id="CADCUX010000001">
    <property type="protein sequence ID" value="CAA9383621.1"/>
    <property type="molecule type" value="Genomic_DNA"/>
</dbReference>
<sequence>ERQDCRRAPARHPDRARCRHRIRQACADLAHRADGGRPGHADGRAAAALLAPDRTGRRRDRHAAQGSRAGRGPDPVPRQGRPARPGVSALRAPGQFAVLRQGRGARHPLLLPRLAVRRAGPVRGAALRTGRRQGPRPHPPAVVPGAGAVRTGVDLHGPTGEEAGAAPLRMPGAPGSGRIPGSQRQQHRRRRAAGHSVQLAAALREPGRPVPRRHPAFVVQRHAVRRADGADAAGDLGVAAAERTHGVGPKDAGRQDLPPHQRGRAADAAGDPQSARRQIRTGGVDRLGAADRRPPLPHLRGRPGAAGRRAGEDALTPGRQAVGRAERGRAPAVPGRLRGHGEPGPRRQALRGTPGNHRSGHRDAAAFPAAAAGRGAAGWRPGRRQLRPGGAARALHGRQLPRRL</sequence>
<dbReference type="GO" id="GO:0000908">
    <property type="term" value="F:taurine dioxygenase activity"/>
    <property type="evidence" value="ECO:0007669"/>
    <property type="project" value="UniProtKB-EC"/>
</dbReference>
<dbReference type="AlphaFoldDB" id="A0A6J4NBK1"/>